<gene>
    <name evidence="2" type="ORF">WMO23_02920</name>
</gene>
<feature type="region of interest" description="Disordered" evidence="1">
    <location>
        <begin position="87"/>
        <end position="110"/>
    </location>
</feature>
<dbReference type="RefSeq" id="WP_349173240.1">
    <property type="nucleotide sequence ID" value="NZ_JBBMEU010000011.1"/>
</dbReference>
<sequence length="177" mass="20587">MSNRHPKGRLEGNWHVEYEPNMYTPGRRKETCKFYDMDKKCCCNIVAPDFSVRCRPGQCGYYEYGKPISEKDYKIQKQMMIQKEMANMSVGSHSSHKKNKKGQQKHPSGIKKHWGACKAVVILEIHNNGENIQKTFYLEKPGTRTPTTFANVCSQAHANDIVWFNLILQEVSRLFRR</sequence>
<proteinExistence type="predicted"/>
<name>A0ABV1CU62_9FIRM</name>
<protein>
    <submittedName>
        <fullName evidence="2">Uncharacterized protein</fullName>
    </submittedName>
</protein>
<evidence type="ECO:0000313" key="2">
    <source>
        <dbReference type="EMBL" id="MEQ2421689.1"/>
    </source>
</evidence>
<feature type="compositionally biased region" description="Basic residues" evidence="1">
    <location>
        <begin position="94"/>
        <end position="110"/>
    </location>
</feature>
<comment type="caution">
    <text evidence="2">The sequence shown here is derived from an EMBL/GenBank/DDBJ whole genome shotgun (WGS) entry which is preliminary data.</text>
</comment>
<accession>A0ABV1CU62</accession>
<dbReference type="EMBL" id="JBBMEU010000011">
    <property type="protein sequence ID" value="MEQ2421689.1"/>
    <property type="molecule type" value="Genomic_DNA"/>
</dbReference>
<reference evidence="2 3" key="1">
    <citation type="submission" date="2024-03" db="EMBL/GenBank/DDBJ databases">
        <title>Human intestinal bacterial collection.</title>
        <authorList>
            <person name="Pauvert C."/>
            <person name="Hitch T.C.A."/>
            <person name="Clavel T."/>
        </authorList>
    </citation>
    <scope>NUCLEOTIDE SEQUENCE [LARGE SCALE GENOMIC DNA]</scope>
    <source>
        <strain evidence="2 3">CLA-AA-H81</strain>
    </source>
</reference>
<evidence type="ECO:0000256" key="1">
    <source>
        <dbReference type="SAM" id="MobiDB-lite"/>
    </source>
</evidence>
<evidence type="ECO:0000313" key="3">
    <source>
        <dbReference type="Proteomes" id="UP001433088"/>
    </source>
</evidence>
<organism evidence="2 3">
    <name type="scientific">Megasphaera intestinihominis</name>
    <dbReference type="NCBI Taxonomy" id="3133159"/>
    <lineage>
        <taxon>Bacteria</taxon>
        <taxon>Bacillati</taxon>
        <taxon>Bacillota</taxon>
        <taxon>Negativicutes</taxon>
        <taxon>Veillonellales</taxon>
        <taxon>Veillonellaceae</taxon>
        <taxon>Megasphaera</taxon>
    </lineage>
</organism>
<dbReference type="Proteomes" id="UP001433088">
    <property type="component" value="Unassembled WGS sequence"/>
</dbReference>
<keyword evidence="3" id="KW-1185">Reference proteome</keyword>